<gene>
    <name evidence="7" type="ORF">FCALED_LOCUS10757</name>
</gene>
<feature type="transmembrane region" description="Helical" evidence="6">
    <location>
        <begin position="221"/>
        <end position="244"/>
    </location>
</feature>
<protein>
    <submittedName>
        <fullName evidence="7">14528_t:CDS:1</fullName>
    </submittedName>
</protein>
<keyword evidence="4 6" id="KW-1133">Transmembrane helix</keyword>
<evidence type="ECO:0000256" key="5">
    <source>
        <dbReference type="ARBA" id="ARBA00023136"/>
    </source>
</evidence>
<evidence type="ECO:0000256" key="1">
    <source>
        <dbReference type="ARBA" id="ARBA00004141"/>
    </source>
</evidence>
<feature type="transmembrane region" description="Helical" evidence="6">
    <location>
        <begin position="250"/>
        <end position="269"/>
    </location>
</feature>
<feature type="transmembrane region" description="Helical" evidence="6">
    <location>
        <begin position="62"/>
        <end position="83"/>
    </location>
</feature>
<evidence type="ECO:0000256" key="2">
    <source>
        <dbReference type="ARBA" id="ARBA00005268"/>
    </source>
</evidence>
<dbReference type="InterPro" id="IPR005226">
    <property type="entry name" value="UPF0014_fam"/>
</dbReference>
<feature type="transmembrane region" description="Helical" evidence="6">
    <location>
        <begin position="152"/>
        <end position="176"/>
    </location>
</feature>
<evidence type="ECO:0000313" key="8">
    <source>
        <dbReference type="Proteomes" id="UP000789570"/>
    </source>
</evidence>
<dbReference type="PANTHER" id="PTHR30028">
    <property type="entry name" value="UPF0014 INNER MEMBRANE PROTEIN YBBM-RELATED"/>
    <property type="match status" value="1"/>
</dbReference>
<dbReference type="PANTHER" id="PTHR30028:SF0">
    <property type="entry name" value="PROTEIN ALUMINUM SENSITIVE 3"/>
    <property type="match status" value="1"/>
</dbReference>
<dbReference type="EMBL" id="CAJVPQ010004115">
    <property type="protein sequence ID" value="CAG8644874.1"/>
    <property type="molecule type" value="Genomic_DNA"/>
</dbReference>
<dbReference type="Proteomes" id="UP000789570">
    <property type="component" value="Unassembled WGS sequence"/>
</dbReference>
<keyword evidence="3 6" id="KW-0812">Transmembrane</keyword>
<name>A0A9N9DRK8_9GLOM</name>
<keyword evidence="5 6" id="KW-0472">Membrane</keyword>
<sequence>MIFGTNVPSFFYGASTNSDCYQETGGVESTLHWYHVGIASTFIIINGIISIWLGLHLEASLFVSSVRCVVQLTLMGLVLEDVFKADNPFIVLAMIFILVFLGANEIVLSKSKRRHSGMFISVLLSLGLSTLVIGIIGSRYALDQKEFWNPRIFIPTMGMLLGNGMSAIAVGTSYALNQFSEQKEKLELYLSFGASRWEAGRPVAVEAIRLAMLPTINSMSIIGLISIPGMMTGQIISGAPIMVAVRYQQIIMFMISASTALGVLASIIVSESHSHRLRTDRISSSKPWIFAMKDELLNILRRGMFCLWKKPKKDNLEEESLGLLSSRVET</sequence>
<evidence type="ECO:0000256" key="6">
    <source>
        <dbReference type="SAM" id="Phobius"/>
    </source>
</evidence>
<dbReference type="GO" id="GO:0005886">
    <property type="term" value="C:plasma membrane"/>
    <property type="evidence" value="ECO:0007669"/>
    <property type="project" value="TreeGrafter"/>
</dbReference>
<evidence type="ECO:0000256" key="3">
    <source>
        <dbReference type="ARBA" id="ARBA00022692"/>
    </source>
</evidence>
<dbReference type="OrthoDB" id="432685at2759"/>
<keyword evidence="8" id="KW-1185">Reference proteome</keyword>
<feature type="transmembrane region" description="Helical" evidence="6">
    <location>
        <begin position="119"/>
        <end position="140"/>
    </location>
</feature>
<comment type="caution">
    <text evidence="7">The sequence shown here is derived from an EMBL/GenBank/DDBJ whole genome shotgun (WGS) entry which is preliminary data.</text>
</comment>
<dbReference type="Pfam" id="PF03649">
    <property type="entry name" value="UPF0014"/>
    <property type="match status" value="1"/>
</dbReference>
<proteinExistence type="inferred from homology"/>
<feature type="transmembrane region" description="Helical" evidence="6">
    <location>
        <begin position="89"/>
        <end position="107"/>
    </location>
</feature>
<dbReference type="AlphaFoldDB" id="A0A9N9DRK8"/>
<feature type="transmembrane region" description="Helical" evidence="6">
    <location>
        <begin position="33"/>
        <end position="55"/>
    </location>
</feature>
<reference evidence="7" key="1">
    <citation type="submission" date="2021-06" db="EMBL/GenBank/DDBJ databases">
        <authorList>
            <person name="Kallberg Y."/>
            <person name="Tangrot J."/>
            <person name="Rosling A."/>
        </authorList>
    </citation>
    <scope>NUCLEOTIDE SEQUENCE</scope>
    <source>
        <strain evidence="7">UK204</strain>
    </source>
</reference>
<organism evidence="7 8">
    <name type="scientific">Funneliformis caledonium</name>
    <dbReference type="NCBI Taxonomy" id="1117310"/>
    <lineage>
        <taxon>Eukaryota</taxon>
        <taxon>Fungi</taxon>
        <taxon>Fungi incertae sedis</taxon>
        <taxon>Mucoromycota</taxon>
        <taxon>Glomeromycotina</taxon>
        <taxon>Glomeromycetes</taxon>
        <taxon>Glomerales</taxon>
        <taxon>Glomeraceae</taxon>
        <taxon>Funneliformis</taxon>
    </lineage>
</organism>
<comment type="subcellular location">
    <subcellularLocation>
        <location evidence="1">Membrane</location>
        <topology evidence="1">Multi-pass membrane protein</topology>
    </subcellularLocation>
</comment>
<evidence type="ECO:0000313" key="7">
    <source>
        <dbReference type="EMBL" id="CAG8644874.1"/>
    </source>
</evidence>
<evidence type="ECO:0000256" key="4">
    <source>
        <dbReference type="ARBA" id="ARBA00022989"/>
    </source>
</evidence>
<comment type="similarity">
    <text evidence="2">Belongs to the UPF0014 family.</text>
</comment>
<accession>A0A9N9DRK8</accession>